<dbReference type="Proteomes" id="UP000467841">
    <property type="component" value="Unassembled WGS sequence"/>
</dbReference>
<evidence type="ECO:0000313" key="3">
    <source>
        <dbReference type="Proteomes" id="UP000467841"/>
    </source>
</evidence>
<gene>
    <name evidence="2" type="ORF">MERR_LOCUS7590</name>
</gene>
<name>A0A6D2HY60_9BRAS</name>
<evidence type="ECO:0000256" key="1">
    <source>
        <dbReference type="SAM" id="MobiDB-lite"/>
    </source>
</evidence>
<evidence type="ECO:0000313" key="2">
    <source>
        <dbReference type="EMBL" id="CAA7020355.1"/>
    </source>
</evidence>
<organism evidence="2 3">
    <name type="scientific">Microthlaspi erraticum</name>
    <dbReference type="NCBI Taxonomy" id="1685480"/>
    <lineage>
        <taxon>Eukaryota</taxon>
        <taxon>Viridiplantae</taxon>
        <taxon>Streptophyta</taxon>
        <taxon>Embryophyta</taxon>
        <taxon>Tracheophyta</taxon>
        <taxon>Spermatophyta</taxon>
        <taxon>Magnoliopsida</taxon>
        <taxon>eudicotyledons</taxon>
        <taxon>Gunneridae</taxon>
        <taxon>Pentapetalae</taxon>
        <taxon>rosids</taxon>
        <taxon>malvids</taxon>
        <taxon>Brassicales</taxon>
        <taxon>Brassicaceae</taxon>
        <taxon>Coluteocarpeae</taxon>
        <taxon>Microthlaspi</taxon>
    </lineage>
</organism>
<protein>
    <submittedName>
        <fullName evidence="2">Uncharacterized protein</fullName>
    </submittedName>
</protein>
<proteinExistence type="predicted"/>
<feature type="region of interest" description="Disordered" evidence="1">
    <location>
        <begin position="19"/>
        <end position="61"/>
    </location>
</feature>
<keyword evidence="3" id="KW-1185">Reference proteome</keyword>
<accession>A0A6D2HY60</accession>
<dbReference type="EMBL" id="CACVBM020000543">
    <property type="protein sequence ID" value="CAA7020355.1"/>
    <property type="molecule type" value="Genomic_DNA"/>
</dbReference>
<comment type="caution">
    <text evidence="2">The sequence shown here is derived from an EMBL/GenBank/DDBJ whole genome shotgun (WGS) entry which is preliminary data.</text>
</comment>
<dbReference type="AlphaFoldDB" id="A0A6D2HY60"/>
<reference evidence="2" key="1">
    <citation type="submission" date="2020-01" db="EMBL/GenBank/DDBJ databases">
        <authorList>
            <person name="Mishra B."/>
        </authorList>
    </citation>
    <scope>NUCLEOTIDE SEQUENCE [LARGE SCALE GENOMIC DNA]</scope>
</reference>
<sequence>MRSSLDSACSGILIISGMPVKRGRSGTSSSSRSESHRNRPMGFRHGIPPQSHNHHRGHTLPSLSSFLSAASRRSASSLFHLGSLDHSFGLRRGFRFSSLPPARLGRISTDGLAKESVGVAG</sequence>